<feature type="transmembrane region" description="Helical" evidence="1">
    <location>
        <begin position="363"/>
        <end position="382"/>
    </location>
</feature>
<organism evidence="2 3">
    <name type="scientific">Rhizobium rhizoryzae</name>
    <dbReference type="NCBI Taxonomy" id="451876"/>
    <lineage>
        <taxon>Bacteria</taxon>
        <taxon>Pseudomonadati</taxon>
        <taxon>Pseudomonadota</taxon>
        <taxon>Alphaproteobacteria</taxon>
        <taxon>Hyphomicrobiales</taxon>
        <taxon>Rhizobiaceae</taxon>
        <taxon>Rhizobium/Agrobacterium group</taxon>
        <taxon>Rhizobium</taxon>
    </lineage>
</organism>
<evidence type="ECO:0008006" key="4">
    <source>
        <dbReference type="Google" id="ProtNLM"/>
    </source>
</evidence>
<sequence>MTIWTSESGLHGDERQRSKGMFSRLLPSVLVYAVVLIGLILFFHLPTASDYVGGDNDDVVRLVQVRDLLNGQGWFDLHQYRLGLEGGTLMHWSRFVDLPIAALIRFFSLFTGSSVEAETLALIVWPLSTAAVLLAAAGLAGRRLGGIPAMHISLGLACLYIFTMKRFYPGNIDHHNVQLATLMVMTAMLLDRRWSGSSHLCAGIAAAFAIAIGAETVPVVAVGCMVVTLQWCWHGKEFAPAARSFGLAFALSISAFFFATVPPSAYGAVTCDNLSLGFYSLSAVGGAGLFLAGRLTGLVTFRQRILAVALIGAAVLATGLLIAPQCLGNPLANLDPMLVELWLDNTTEAQSARTLLATSPDTFGAFYLVGLFAVAVCVFRIIQKDRAEAHLLLLALVGTAWLISLVQVRGAAITNALTILPLSLLISDLKRHSNAEPENMNAGLAYILAALFSVPVVWALFGAVATNGIRDALSLKTLLGQDKSVAEEEADCRSSADGLALAGYPTGVVAAPSDSGATILRYTPHRVLSAPYHRNQAGMLTELHIGLSKPSEAEAFLKGAKVTVLAFCAGDPQTRNLMKVNPQGLYAQLAKGNVPDFLQPQPAKEGSHFRIYTVRP</sequence>
<dbReference type="RefSeq" id="WP_165133351.1">
    <property type="nucleotide sequence ID" value="NZ_CP049250.1"/>
</dbReference>
<feature type="transmembrane region" description="Helical" evidence="1">
    <location>
        <begin position="305"/>
        <end position="323"/>
    </location>
</feature>
<proteinExistence type="predicted"/>
<feature type="transmembrane region" description="Helical" evidence="1">
    <location>
        <begin position="273"/>
        <end position="293"/>
    </location>
</feature>
<name>A0A7W6LFR4_9HYPH</name>
<keyword evidence="1" id="KW-0812">Transmembrane</keyword>
<feature type="transmembrane region" description="Helical" evidence="1">
    <location>
        <begin position="119"/>
        <end position="139"/>
    </location>
</feature>
<evidence type="ECO:0000256" key="1">
    <source>
        <dbReference type="SAM" id="Phobius"/>
    </source>
</evidence>
<keyword evidence="1" id="KW-1133">Transmembrane helix</keyword>
<feature type="transmembrane region" description="Helical" evidence="1">
    <location>
        <begin position="441"/>
        <end position="461"/>
    </location>
</feature>
<feature type="transmembrane region" description="Helical" evidence="1">
    <location>
        <begin position="202"/>
        <end position="229"/>
    </location>
</feature>
<feature type="transmembrane region" description="Helical" evidence="1">
    <location>
        <begin position="241"/>
        <end position="261"/>
    </location>
</feature>
<keyword evidence="1" id="KW-0472">Membrane</keyword>
<dbReference type="EMBL" id="JACIEC010000001">
    <property type="protein sequence ID" value="MBB4143554.1"/>
    <property type="molecule type" value="Genomic_DNA"/>
</dbReference>
<reference evidence="2 3" key="1">
    <citation type="submission" date="2020-08" db="EMBL/GenBank/DDBJ databases">
        <title>Genomic Encyclopedia of Type Strains, Phase IV (KMG-IV): sequencing the most valuable type-strain genomes for metagenomic binning, comparative biology and taxonomic classification.</title>
        <authorList>
            <person name="Goeker M."/>
        </authorList>
    </citation>
    <scope>NUCLEOTIDE SEQUENCE [LARGE SCALE GENOMIC DNA]</scope>
    <source>
        <strain evidence="2 3">DSM 29514</strain>
    </source>
</reference>
<protein>
    <recommendedName>
        <fullName evidence="4">GtrA family protein</fullName>
    </recommendedName>
</protein>
<accession>A0A7W6LFR4</accession>
<feature type="transmembrane region" description="Helical" evidence="1">
    <location>
        <begin position="25"/>
        <end position="45"/>
    </location>
</feature>
<dbReference type="AlphaFoldDB" id="A0A7W6LFR4"/>
<feature type="transmembrane region" description="Helical" evidence="1">
    <location>
        <begin position="145"/>
        <end position="162"/>
    </location>
</feature>
<evidence type="ECO:0000313" key="3">
    <source>
        <dbReference type="Proteomes" id="UP000519897"/>
    </source>
</evidence>
<keyword evidence="3" id="KW-1185">Reference proteome</keyword>
<evidence type="ECO:0000313" key="2">
    <source>
        <dbReference type="EMBL" id="MBB4143554.1"/>
    </source>
</evidence>
<dbReference type="Proteomes" id="UP000519897">
    <property type="component" value="Unassembled WGS sequence"/>
</dbReference>
<feature type="transmembrane region" description="Helical" evidence="1">
    <location>
        <begin position="389"/>
        <end position="406"/>
    </location>
</feature>
<gene>
    <name evidence="2" type="ORF">GGQ72_002053</name>
</gene>
<comment type="caution">
    <text evidence="2">The sequence shown here is derived from an EMBL/GenBank/DDBJ whole genome shotgun (WGS) entry which is preliminary data.</text>
</comment>